<reference evidence="12" key="1">
    <citation type="submission" date="2020-02" db="EMBL/GenBank/DDBJ databases">
        <authorList>
            <person name="Meier V. D."/>
        </authorList>
    </citation>
    <scope>NUCLEOTIDE SEQUENCE</scope>
    <source>
        <strain evidence="12">AVDCRST_MAG87</strain>
    </source>
</reference>
<dbReference type="EMBL" id="CADCWJ010000112">
    <property type="protein sequence ID" value="CAA9545658.1"/>
    <property type="molecule type" value="Genomic_DNA"/>
</dbReference>
<feature type="binding site" evidence="8">
    <location>
        <position position="203"/>
    </location>
    <ligand>
        <name>NAD(+)</name>
        <dbReference type="ChEBI" id="CHEBI:57540"/>
    </ligand>
</feature>
<evidence type="ECO:0000256" key="8">
    <source>
        <dbReference type="PIRSR" id="PIRSR000183-3"/>
    </source>
</evidence>
<dbReference type="PROSITE" id="PS00837">
    <property type="entry name" value="ALADH_PNT_2"/>
    <property type="match status" value="1"/>
</dbReference>
<gene>
    <name evidence="12" type="ORF">AVDCRST_MAG87-446</name>
</gene>
<feature type="binding site" evidence="8">
    <location>
        <position position="220"/>
    </location>
    <ligand>
        <name>NAD(+)</name>
        <dbReference type="ChEBI" id="CHEBI:57540"/>
    </ligand>
</feature>
<evidence type="ECO:0000256" key="9">
    <source>
        <dbReference type="PIRSR" id="PIRSR000183-4"/>
    </source>
</evidence>
<name>A0A6J4UBG1_9BACT</name>
<dbReference type="SMART" id="SM01002">
    <property type="entry name" value="AlaDh_PNT_C"/>
    <property type="match status" value="1"/>
</dbReference>
<feature type="domain" description="Alanine dehydrogenase/pyridine nucleotide transhydrogenase N-terminal" evidence="11">
    <location>
        <begin position="4"/>
        <end position="137"/>
    </location>
</feature>
<accession>A0A6J4UBG1</accession>
<dbReference type="GO" id="GO:0000166">
    <property type="term" value="F:nucleotide binding"/>
    <property type="evidence" value="ECO:0007669"/>
    <property type="project" value="UniProtKB-KW"/>
</dbReference>
<dbReference type="Pfam" id="PF01262">
    <property type="entry name" value="AlaDh_PNT_C"/>
    <property type="match status" value="1"/>
</dbReference>
<dbReference type="Pfam" id="PF05222">
    <property type="entry name" value="AlaDh_PNT_N"/>
    <property type="match status" value="1"/>
</dbReference>
<dbReference type="GO" id="GO:0005886">
    <property type="term" value="C:plasma membrane"/>
    <property type="evidence" value="ECO:0007669"/>
    <property type="project" value="TreeGrafter"/>
</dbReference>
<protein>
    <recommendedName>
        <fullName evidence="2 5">Alanine dehydrogenase</fullName>
        <ecNumber evidence="2 5">1.4.1.1</ecNumber>
    </recommendedName>
</protein>
<dbReference type="PANTHER" id="PTHR42795:SF1">
    <property type="entry name" value="ALANINE DEHYDROGENASE"/>
    <property type="match status" value="1"/>
</dbReference>
<feature type="binding site" evidence="9">
    <location>
        <position position="327"/>
    </location>
    <ligand>
        <name>Mg(2+)</name>
        <dbReference type="ChEBI" id="CHEBI:18420"/>
    </ligand>
</feature>
<comment type="catalytic activity">
    <reaction evidence="5">
        <text>L-alanine + NAD(+) + H2O = pyruvate + NH4(+) + NADH + H(+)</text>
        <dbReference type="Rhea" id="RHEA:18405"/>
        <dbReference type="ChEBI" id="CHEBI:15361"/>
        <dbReference type="ChEBI" id="CHEBI:15377"/>
        <dbReference type="ChEBI" id="CHEBI:15378"/>
        <dbReference type="ChEBI" id="CHEBI:28938"/>
        <dbReference type="ChEBI" id="CHEBI:57540"/>
        <dbReference type="ChEBI" id="CHEBI:57945"/>
        <dbReference type="ChEBI" id="CHEBI:57972"/>
        <dbReference type="EC" id="1.4.1.1"/>
    </reaction>
</comment>
<feature type="binding site" evidence="7">
    <location>
        <position position="15"/>
    </location>
    <ligand>
        <name>substrate</name>
    </ligand>
</feature>
<dbReference type="EC" id="1.4.1.1" evidence="2 5"/>
<evidence type="ECO:0000256" key="5">
    <source>
        <dbReference type="PIRNR" id="PIRNR000183"/>
    </source>
</evidence>
<evidence type="ECO:0000259" key="11">
    <source>
        <dbReference type="SMART" id="SM01003"/>
    </source>
</evidence>
<evidence type="ECO:0000313" key="12">
    <source>
        <dbReference type="EMBL" id="CAA9545658.1"/>
    </source>
</evidence>
<dbReference type="InterPro" id="IPR007698">
    <property type="entry name" value="AlaDH/PNT_NAD(H)-bd"/>
</dbReference>
<proteinExistence type="inferred from homology"/>
<dbReference type="InterPro" id="IPR007886">
    <property type="entry name" value="AlaDH/PNT_N"/>
</dbReference>
<comment type="similarity">
    <text evidence="1 5">Belongs to the AlaDH/PNT family.</text>
</comment>
<evidence type="ECO:0000256" key="3">
    <source>
        <dbReference type="ARBA" id="ARBA00023002"/>
    </source>
</evidence>
<feature type="active site" description="Proton donor/acceptor" evidence="6">
    <location>
        <position position="270"/>
    </location>
</feature>
<organism evidence="12">
    <name type="scientific">uncultured Thermomicrobiales bacterium</name>
    <dbReference type="NCBI Taxonomy" id="1645740"/>
    <lineage>
        <taxon>Bacteria</taxon>
        <taxon>Pseudomonadati</taxon>
        <taxon>Thermomicrobiota</taxon>
        <taxon>Thermomicrobia</taxon>
        <taxon>Thermomicrobiales</taxon>
        <taxon>environmental samples</taxon>
    </lineage>
</organism>
<dbReference type="SMART" id="SM01003">
    <property type="entry name" value="AlaDh_PNT_N"/>
    <property type="match status" value="1"/>
</dbReference>
<evidence type="ECO:0000256" key="7">
    <source>
        <dbReference type="PIRSR" id="PIRSR000183-2"/>
    </source>
</evidence>
<dbReference type="CDD" id="cd05305">
    <property type="entry name" value="L-AlaDH"/>
    <property type="match status" value="1"/>
</dbReference>
<dbReference type="AlphaFoldDB" id="A0A6J4UBG1"/>
<dbReference type="InterPro" id="IPR008141">
    <property type="entry name" value="Ala_DH"/>
</dbReference>
<evidence type="ECO:0000259" key="10">
    <source>
        <dbReference type="SMART" id="SM01002"/>
    </source>
</evidence>
<feature type="binding site" evidence="8">
    <location>
        <begin position="267"/>
        <end position="270"/>
    </location>
    <ligand>
        <name>NAD(+)</name>
        <dbReference type="ChEBI" id="CHEBI:57540"/>
    </ligand>
</feature>
<dbReference type="NCBIfam" id="TIGR00518">
    <property type="entry name" value="alaDH"/>
    <property type="match status" value="1"/>
</dbReference>
<sequence>MIVGVPREVKDLEHRVSTTPAGVREYVAHGHTVVVEAKAGLASGFRDDEYVAAGARLVQRHEDVFAAAGMVVKVKEPVTSEYDLLRPGQVLFAYLHLAADEPLTRVLVERRVRAVAYETVQHADGHLPLLTPMSEVAGRMSVQVGAHFLERTYGGRGMLLGGVPGVPGAEVVIVGGGVVGTNAAQIALGMGANVTILDRSIERLRHLDAVLHGRIHLLASNGLNIAEVVQRADLVIGAVLVTGARAPKLVTAAMVTTMKAGAVMVDVAIDQGGCFETSHPTSHSDPVFDVDGVIHYCVTNMPGAVPRTSTLGLSNVTLPYGLALADHGLVSAVRRDPDLGKGVNVLEGRITQEGVADAFGASWAPLDSVLECCAA</sequence>
<keyword evidence="4 5" id="KW-0520">NAD</keyword>
<feature type="binding site" evidence="8">
    <location>
        <begin position="298"/>
        <end position="301"/>
    </location>
    <ligand>
        <name>NAD(+)</name>
        <dbReference type="ChEBI" id="CHEBI:57540"/>
    </ligand>
</feature>
<dbReference type="GO" id="GO:0042853">
    <property type="term" value="P:L-alanine catabolic process"/>
    <property type="evidence" value="ECO:0007669"/>
    <property type="project" value="InterPro"/>
</dbReference>
<feature type="binding site" evidence="8">
    <location>
        <begin position="239"/>
        <end position="240"/>
    </location>
    <ligand>
        <name>NAD(+)</name>
        <dbReference type="ChEBI" id="CHEBI:57540"/>
    </ligand>
</feature>
<dbReference type="PANTHER" id="PTHR42795">
    <property type="entry name" value="ALANINE DEHYDROGENASE"/>
    <property type="match status" value="1"/>
</dbReference>
<evidence type="ECO:0000256" key="6">
    <source>
        <dbReference type="PIRSR" id="PIRSR000183-1"/>
    </source>
</evidence>
<keyword evidence="3 5" id="KW-0560">Oxidoreductase</keyword>
<dbReference type="PIRSF" id="PIRSF000183">
    <property type="entry name" value="Alanine_dh"/>
    <property type="match status" value="1"/>
</dbReference>
<feature type="binding site" evidence="7">
    <location>
        <position position="75"/>
    </location>
    <ligand>
        <name>substrate</name>
    </ligand>
</feature>
<evidence type="ECO:0000256" key="4">
    <source>
        <dbReference type="ARBA" id="ARBA00023027"/>
    </source>
</evidence>
<dbReference type="GO" id="GO:0000286">
    <property type="term" value="F:alanine dehydrogenase activity"/>
    <property type="evidence" value="ECO:0007669"/>
    <property type="project" value="UniProtKB-UniRule"/>
</dbReference>
<feature type="active site" description="Proton donor/acceptor" evidence="6">
    <location>
        <position position="96"/>
    </location>
</feature>
<feature type="binding site" evidence="8">
    <location>
        <position position="198"/>
    </location>
    <ligand>
        <name>NAD(+)</name>
        <dbReference type="ChEBI" id="CHEBI:57540"/>
    </ligand>
</feature>
<dbReference type="SUPFAM" id="SSF52283">
    <property type="entry name" value="Formate/glycerate dehydrogenase catalytic domain-like"/>
    <property type="match status" value="1"/>
</dbReference>
<dbReference type="Gene3D" id="3.40.50.720">
    <property type="entry name" value="NAD(P)-binding Rossmann-like Domain"/>
    <property type="match status" value="2"/>
</dbReference>
<keyword evidence="8" id="KW-0547">Nucleotide-binding</keyword>
<feature type="binding site" evidence="8">
    <location>
        <position position="134"/>
    </location>
    <ligand>
        <name>NAD(+)</name>
        <dbReference type="ChEBI" id="CHEBI:57540"/>
    </ligand>
</feature>
<dbReference type="InterPro" id="IPR008143">
    <property type="entry name" value="Ala_DH/PNT_CS2"/>
</dbReference>
<dbReference type="SUPFAM" id="SSF51735">
    <property type="entry name" value="NAD(P)-binding Rossmann-fold domains"/>
    <property type="match status" value="1"/>
</dbReference>
<feature type="domain" description="Alanine dehydrogenase/pyridine nucleotide transhydrogenase NAD(H)-binding" evidence="10">
    <location>
        <begin position="149"/>
        <end position="297"/>
    </location>
</feature>
<evidence type="ECO:0000256" key="1">
    <source>
        <dbReference type="ARBA" id="ARBA00005689"/>
    </source>
</evidence>
<dbReference type="FunFam" id="3.40.50.720:FF:000049">
    <property type="entry name" value="Alanine dehydrogenase"/>
    <property type="match status" value="1"/>
</dbReference>
<dbReference type="InterPro" id="IPR036291">
    <property type="entry name" value="NAD(P)-bd_dom_sf"/>
</dbReference>
<evidence type="ECO:0000256" key="2">
    <source>
        <dbReference type="ARBA" id="ARBA00012897"/>
    </source>
</evidence>